<sequence length="155" mass="18267">MAYGRIKELNDTSGKRLAQLLLSIMKKLKLDQIRYECNAWKRGVNFIMEESVIMKIRLSEILKLSLNEQLVEGVERLQNKLIRNDELIGVFRDDLTDINSFIQTEAAIPAQLEKEFDIKIDRLQHNLLYLEKHFSKLKSEFNNYLRSNMGHTIRN</sequence>
<dbReference type="AlphaFoldDB" id="W0F6S5"/>
<protein>
    <submittedName>
        <fullName evidence="1">Uncharacterized protein</fullName>
    </submittedName>
</protein>
<evidence type="ECO:0000313" key="1">
    <source>
        <dbReference type="EMBL" id="AHF17528.1"/>
    </source>
</evidence>
<dbReference type="Proteomes" id="UP000003586">
    <property type="component" value="Chromosome"/>
</dbReference>
<dbReference type="STRING" id="929713.NIASO_09325"/>
<name>W0F6S5_9BACT</name>
<organism evidence="1 2">
    <name type="scientific">Niabella soli DSM 19437</name>
    <dbReference type="NCBI Taxonomy" id="929713"/>
    <lineage>
        <taxon>Bacteria</taxon>
        <taxon>Pseudomonadati</taxon>
        <taxon>Bacteroidota</taxon>
        <taxon>Chitinophagia</taxon>
        <taxon>Chitinophagales</taxon>
        <taxon>Chitinophagaceae</taxon>
        <taxon>Niabella</taxon>
    </lineage>
</organism>
<evidence type="ECO:0000313" key="2">
    <source>
        <dbReference type="Proteomes" id="UP000003586"/>
    </source>
</evidence>
<dbReference type="EMBL" id="CP007035">
    <property type="protein sequence ID" value="AHF17528.1"/>
    <property type="molecule type" value="Genomic_DNA"/>
</dbReference>
<dbReference type="KEGG" id="nso:NIASO_09325"/>
<proteinExistence type="predicted"/>
<keyword evidence="2" id="KW-1185">Reference proteome</keyword>
<dbReference type="HOGENOM" id="CLU_1693622_0_0_10"/>
<accession>W0F6S5</accession>
<reference evidence="1 2" key="1">
    <citation type="submission" date="2013-12" db="EMBL/GenBank/DDBJ databases">
        <authorList>
            <consortium name="DOE Joint Genome Institute"/>
            <person name="Eisen J."/>
            <person name="Huntemann M."/>
            <person name="Han J."/>
            <person name="Chen A."/>
            <person name="Kyrpides N."/>
            <person name="Mavromatis K."/>
            <person name="Markowitz V."/>
            <person name="Palaniappan K."/>
            <person name="Ivanova N."/>
            <person name="Schaumberg A."/>
            <person name="Pati A."/>
            <person name="Liolios K."/>
            <person name="Nordberg H.P."/>
            <person name="Cantor M.N."/>
            <person name="Hua S.X."/>
            <person name="Woyke T."/>
        </authorList>
    </citation>
    <scope>NUCLEOTIDE SEQUENCE [LARGE SCALE GENOMIC DNA]</scope>
    <source>
        <strain evidence="2">DSM 19437</strain>
    </source>
</reference>
<gene>
    <name evidence="1" type="ORF">NIASO_09325</name>
</gene>